<dbReference type="GO" id="GO:0097602">
    <property type="term" value="F:cullin family protein binding"/>
    <property type="evidence" value="ECO:0007669"/>
    <property type="project" value="TreeGrafter"/>
</dbReference>
<evidence type="ECO:0000256" key="1">
    <source>
        <dbReference type="RuleBase" id="RU410713"/>
    </source>
</evidence>
<comment type="caution">
    <text evidence="2">The sequence shown here is derived from an EMBL/GenBank/DDBJ whole genome shotgun (WGS) entry which is preliminary data.</text>
</comment>
<dbReference type="EMBL" id="QGKW02001660">
    <property type="protein sequence ID" value="KAF2576781.1"/>
    <property type="molecule type" value="Genomic_DNA"/>
</dbReference>
<gene>
    <name evidence="2" type="ORF">F2Q68_00002055</name>
</gene>
<dbReference type="InterPro" id="IPR042460">
    <property type="entry name" value="DCN1-like_PONY"/>
</dbReference>
<dbReference type="OrthoDB" id="286637at2759"/>
<dbReference type="GO" id="GO:0045116">
    <property type="term" value="P:protein neddylation"/>
    <property type="evidence" value="ECO:0007669"/>
    <property type="project" value="TreeGrafter"/>
</dbReference>
<comment type="function">
    <text evidence="1">Neddylation of cullins play an essential role in the regulation of SCF-type complexes activity.</text>
</comment>
<evidence type="ECO:0000313" key="2">
    <source>
        <dbReference type="EMBL" id="KAF2576781.1"/>
    </source>
</evidence>
<dbReference type="GO" id="GO:0000151">
    <property type="term" value="C:ubiquitin ligase complex"/>
    <property type="evidence" value="ECO:0007669"/>
    <property type="project" value="TreeGrafter"/>
</dbReference>
<dbReference type="GO" id="GO:0032182">
    <property type="term" value="F:ubiquitin-like protein binding"/>
    <property type="evidence" value="ECO:0007669"/>
    <property type="project" value="TreeGrafter"/>
</dbReference>
<protein>
    <recommendedName>
        <fullName evidence="1">Defective in cullin neddylation protein</fullName>
    </recommendedName>
</protein>
<dbReference type="InterPro" id="IPR014764">
    <property type="entry name" value="DCN-prot"/>
</dbReference>
<dbReference type="InterPro" id="IPR005176">
    <property type="entry name" value="PONY_dom"/>
</dbReference>
<dbReference type="Pfam" id="PF03556">
    <property type="entry name" value="Cullin_binding"/>
    <property type="match status" value="1"/>
</dbReference>
<dbReference type="AlphaFoldDB" id="A0A3N6R044"/>
<sequence>MCRENGQKSISRAITSWELVLAGRFWLLNYWCDYIEKNQRHNITEDNTWQQVLAFSGCVHENLEGYDSEGAWPCPNR</sequence>
<accession>A0A3N6R044</accession>
<dbReference type="PANTHER" id="PTHR12281">
    <property type="entry name" value="RP42 RELATED"/>
    <property type="match status" value="1"/>
</dbReference>
<dbReference type="Gene3D" id="1.10.238.200">
    <property type="entry name" value="Cullin, PONY binding domain"/>
    <property type="match status" value="1"/>
</dbReference>
<dbReference type="GO" id="GO:0031624">
    <property type="term" value="F:ubiquitin conjugating enzyme binding"/>
    <property type="evidence" value="ECO:0007669"/>
    <property type="project" value="TreeGrafter"/>
</dbReference>
<dbReference type="PANTHER" id="PTHR12281:SF31">
    <property type="entry name" value="DCN1-LIKE PROTEIN 3"/>
    <property type="match status" value="1"/>
</dbReference>
<dbReference type="Proteomes" id="UP000712281">
    <property type="component" value="Unassembled WGS sequence"/>
</dbReference>
<organism evidence="2 3">
    <name type="scientific">Brassica cretica</name>
    <name type="common">Mustard</name>
    <dbReference type="NCBI Taxonomy" id="69181"/>
    <lineage>
        <taxon>Eukaryota</taxon>
        <taxon>Viridiplantae</taxon>
        <taxon>Streptophyta</taxon>
        <taxon>Embryophyta</taxon>
        <taxon>Tracheophyta</taxon>
        <taxon>Spermatophyta</taxon>
        <taxon>Magnoliopsida</taxon>
        <taxon>eudicotyledons</taxon>
        <taxon>Gunneridae</taxon>
        <taxon>Pentapetalae</taxon>
        <taxon>rosids</taxon>
        <taxon>malvids</taxon>
        <taxon>Brassicales</taxon>
        <taxon>Brassicaceae</taxon>
        <taxon>Brassiceae</taxon>
        <taxon>Brassica</taxon>
    </lineage>
</organism>
<dbReference type="PROSITE" id="PS51229">
    <property type="entry name" value="DCUN1"/>
    <property type="match status" value="1"/>
</dbReference>
<reference evidence="2" key="1">
    <citation type="submission" date="2019-12" db="EMBL/GenBank/DDBJ databases">
        <title>Genome sequencing and annotation of Brassica cretica.</title>
        <authorList>
            <person name="Studholme D.J."/>
            <person name="Sarris P.F."/>
        </authorList>
    </citation>
    <scope>NUCLEOTIDE SEQUENCE</scope>
    <source>
        <strain evidence="2">PFS-001/15</strain>
        <tissue evidence="2">Leaf</tissue>
    </source>
</reference>
<evidence type="ECO:0000313" key="3">
    <source>
        <dbReference type="Proteomes" id="UP000712281"/>
    </source>
</evidence>
<proteinExistence type="predicted"/>
<name>A0A3N6R044_BRACR</name>